<feature type="domain" description="F-box" evidence="1">
    <location>
        <begin position="21"/>
        <end position="56"/>
    </location>
</feature>
<evidence type="ECO:0000313" key="3">
    <source>
        <dbReference type="EMBL" id="KAL3650398.1"/>
    </source>
</evidence>
<dbReference type="InterPro" id="IPR055290">
    <property type="entry name" value="At3g26010-like"/>
</dbReference>
<dbReference type="InterPro" id="IPR013187">
    <property type="entry name" value="F-box-assoc_dom_typ3"/>
</dbReference>
<evidence type="ECO:0000313" key="4">
    <source>
        <dbReference type="Proteomes" id="UP001632038"/>
    </source>
</evidence>
<dbReference type="InterPro" id="IPR036047">
    <property type="entry name" value="F-box-like_dom_sf"/>
</dbReference>
<evidence type="ECO:0000259" key="1">
    <source>
        <dbReference type="Pfam" id="PF00646"/>
    </source>
</evidence>
<dbReference type="InterPro" id="IPR017451">
    <property type="entry name" value="F-box-assoc_interact_dom"/>
</dbReference>
<accession>A0ABD3E7E4</accession>
<proteinExistence type="predicted"/>
<dbReference type="PANTHER" id="PTHR35546:SF134">
    <property type="entry name" value="F-BOX ASSOCIATED DOMAIN-CONTAINING PROTEIN"/>
    <property type="match status" value="1"/>
</dbReference>
<feature type="domain" description="F-box associated beta-propeller type 3" evidence="2">
    <location>
        <begin position="100"/>
        <end position="223"/>
    </location>
</feature>
<keyword evidence="4" id="KW-1185">Reference proteome</keyword>
<evidence type="ECO:0000259" key="2">
    <source>
        <dbReference type="Pfam" id="PF08268"/>
    </source>
</evidence>
<gene>
    <name evidence="3" type="ORF">CASFOL_006801</name>
</gene>
<dbReference type="InterPro" id="IPR001810">
    <property type="entry name" value="F-box_dom"/>
</dbReference>
<dbReference type="EMBL" id="JAVIJP010000007">
    <property type="protein sequence ID" value="KAL3650398.1"/>
    <property type="molecule type" value="Genomic_DNA"/>
</dbReference>
<organism evidence="3 4">
    <name type="scientific">Castilleja foliolosa</name>
    <dbReference type="NCBI Taxonomy" id="1961234"/>
    <lineage>
        <taxon>Eukaryota</taxon>
        <taxon>Viridiplantae</taxon>
        <taxon>Streptophyta</taxon>
        <taxon>Embryophyta</taxon>
        <taxon>Tracheophyta</taxon>
        <taxon>Spermatophyta</taxon>
        <taxon>Magnoliopsida</taxon>
        <taxon>eudicotyledons</taxon>
        <taxon>Gunneridae</taxon>
        <taxon>Pentapetalae</taxon>
        <taxon>asterids</taxon>
        <taxon>lamiids</taxon>
        <taxon>Lamiales</taxon>
        <taxon>Orobanchaceae</taxon>
        <taxon>Pedicularideae</taxon>
        <taxon>Castillejinae</taxon>
        <taxon>Castilleja</taxon>
    </lineage>
</organism>
<dbReference type="Pfam" id="PF00646">
    <property type="entry name" value="F-box"/>
    <property type="match status" value="1"/>
</dbReference>
<dbReference type="NCBIfam" id="TIGR01640">
    <property type="entry name" value="F_box_assoc_1"/>
    <property type="match status" value="1"/>
</dbReference>
<dbReference type="Pfam" id="PF08268">
    <property type="entry name" value="FBA_3"/>
    <property type="match status" value="1"/>
</dbReference>
<comment type="caution">
    <text evidence="3">The sequence shown here is derived from an EMBL/GenBank/DDBJ whole genome shotgun (WGS) entry which is preliminary data.</text>
</comment>
<dbReference type="AlphaFoldDB" id="A0ABD3E7E4"/>
<evidence type="ECO:0008006" key="5">
    <source>
        <dbReference type="Google" id="ProtNLM"/>
    </source>
</evidence>
<dbReference type="PANTHER" id="PTHR35546">
    <property type="entry name" value="F-BOX PROTEIN INTERACTION DOMAIN PROTEIN-RELATED"/>
    <property type="match status" value="1"/>
</dbReference>
<name>A0ABD3E7E4_9LAMI</name>
<protein>
    <recommendedName>
        <fullName evidence="5">F-box domain-containing protein</fullName>
    </recommendedName>
</protein>
<reference evidence="4" key="1">
    <citation type="journal article" date="2024" name="IScience">
        <title>Strigolactones Initiate the Formation of Haustorium-like Structures in Castilleja.</title>
        <authorList>
            <person name="Buerger M."/>
            <person name="Peterson D."/>
            <person name="Chory J."/>
        </authorList>
    </citation>
    <scope>NUCLEOTIDE SEQUENCE [LARGE SCALE GENOMIC DNA]</scope>
</reference>
<dbReference type="SUPFAM" id="SSF81383">
    <property type="entry name" value="F-box domain"/>
    <property type="match status" value="1"/>
</dbReference>
<dbReference type="Proteomes" id="UP001632038">
    <property type="component" value="Unassembled WGS sequence"/>
</dbReference>
<dbReference type="Gene3D" id="1.20.1280.50">
    <property type="match status" value="1"/>
</dbReference>
<sequence length="374" mass="43251">MAKLLETKPSSSSAEIVASIDDLLIEIIQRLPLKQTVQLRLVSKYWNSLILDPKLCLLRNRPTAGLIFEGHDIYQPLNTYIIFLDKSISPSPFKDSWYQERCHIMHSCNGLLVYASYAGYTTKYYVCNPTTRKYITLPQLVFDNTNESIRGMYLAFDPSMSLHYKVVCVLRLIEDFLYFFEVYSSETGLWRKVGEPFKADSSFSFSDGVYWNGAIHIINIISTPQESVYFNLDCDLITPKVFPTPPLNNYYLITNAYYFGESCDHLHFVDIGRGSNQFIVQEMKRDYSEWFVKYKIIVPGVGVRGGISKQFSVVRGKNDEDSFLVIKFGKMIRKYNFEKNTCETVCNFESATKGRFIYWGTRCPFEYIESLCSV</sequence>